<dbReference type="SUPFAM" id="SSF75005">
    <property type="entry name" value="Arabinanase/levansucrase/invertase"/>
    <property type="match status" value="1"/>
</dbReference>
<reference evidence="1" key="1">
    <citation type="submission" date="2020-02" db="EMBL/GenBank/DDBJ databases">
        <authorList>
            <person name="Meier V. D."/>
        </authorList>
    </citation>
    <scope>NUCLEOTIDE SEQUENCE</scope>
    <source>
        <strain evidence="1">AVDCRST_MAG36</strain>
    </source>
</reference>
<dbReference type="Gene3D" id="2.115.10.20">
    <property type="entry name" value="Glycosyl hydrolase domain, family 43"/>
    <property type="match status" value="2"/>
</dbReference>
<protein>
    <submittedName>
        <fullName evidence="1">Uncharacterized protein</fullName>
    </submittedName>
</protein>
<dbReference type="AlphaFoldDB" id="A0A6J4LEV1"/>
<accession>A0A6J4LEV1</accession>
<organism evidence="1">
    <name type="scientific">uncultured Nocardioidaceae bacterium</name>
    <dbReference type="NCBI Taxonomy" id="253824"/>
    <lineage>
        <taxon>Bacteria</taxon>
        <taxon>Bacillati</taxon>
        <taxon>Actinomycetota</taxon>
        <taxon>Actinomycetes</taxon>
        <taxon>Propionibacteriales</taxon>
        <taxon>Nocardioidaceae</taxon>
        <taxon>environmental samples</taxon>
    </lineage>
</organism>
<sequence length="310" mass="32944">MVTAVHVLPSSERAEVVVPAPDPGPGNWSGAPSAVHLDGTTWLAYRVRQPIGQGRGVAVAIARSEDGVRFEPVTEVRRERFGAESLERPALVPLPDGSWRLYLSCATPGSKHWWIEAVDASEVADLAGGRRTVCLPGDDALAVKDPVVEGPGVAGGPWRMWVCCHPLQPVGHEDRMHTRLATSTDGLRWELGPTVLAPRAGEWDARGARVTAVVSRDPLTVLYDGRATAEANWFERTGLARADADAADAAAAGVGPLLADPAGPVGSQHSDGALRYACVVDLPDGSRRLYYEAARPDGAHDLVTELLART</sequence>
<evidence type="ECO:0000313" key="1">
    <source>
        <dbReference type="EMBL" id="CAA9330261.1"/>
    </source>
</evidence>
<dbReference type="InterPro" id="IPR023296">
    <property type="entry name" value="Glyco_hydro_beta-prop_sf"/>
</dbReference>
<name>A0A6J4LEV1_9ACTN</name>
<proteinExistence type="predicted"/>
<dbReference type="EMBL" id="CADCUH010000053">
    <property type="protein sequence ID" value="CAA9330261.1"/>
    <property type="molecule type" value="Genomic_DNA"/>
</dbReference>
<gene>
    <name evidence="1" type="ORF">AVDCRST_MAG36-898</name>
</gene>